<evidence type="ECO:0000256" key="3">
    <source>
        <dbReference type="ARBA" id="ARBA00022729"/>
    </source>
</evidence>
<dbReference type="GO" id="GO:0006865">
    <property type="term" value="P:amino acid transport"/>
    <property type="evidence" value="ECO:0007669"/>
    <property type="project" value="TreeGrafter"/>
</dbReference>
<dbReference type="GO" id="GO:0030288">
    <property type="term" value="C:outer membrane-bounded periplasmic space"/>
    <property type="evidence" value="ECO:0007669"/>
    <property type="project" value="TreeGrafter"/>
</dbReference>
<dbReference type="PANTHER" id="PTHR30085:SF6">
    <property type="entry name" value="ABC TRANSPORTER GLUTAMINE-BINDING PROTEIN GLNH"/>
    <property type="match status" value="1"/>
</dbReference>
<evidence type="ECO:0000256" key="1">
    <source>
        <dbReference type="ARBA" id="ARBA00010333"/>
    </source>
</evidence>
<dbReference type="Gene3D" id="3.40.190.10">
    <property type="entry name" value="Periplasmic binding protein-like II"/>
    <property type="match status" value="2"/>
</dbReference>
<dbReference type="CDD" id="cd13690">
    <property type="entry name" value="PBP2_GluB"/>
    <property type="match status" value="1"/>
</dbReference>
<dbReference type="PROSITE" id="PS51257">
    <property type="entry name" value="PROKAR_LIPOPROTEIN"/>
    <property type="match status" value="1"/>
</dbReference>
<feature type="signal peptide" evidence="5">
    <location>
        <begin position="1"/>
        <end position="26"/>
    </location>
</feature>
<comment type="caution">
    <text evidence="7">The sequence shown here is derived from an EMBL/GenBank/DDBJ whole genome shotgun (WGS) entry which is preliminary data.</text>
</comment>
<gene>
    <name evidence="7" type="ORF">B1813_12850</name>
</gene>
<evidence type="ECO:0000256" key="5">
    <source>
        <dbReference type="SAM" id="SignalP"/>
    </source>
</evidence>
<evidence type="ECO:0000313" key="8">
    <source>
        <dbReference type="Proteomes" id="UP000192591"/>
    </source>
</evidence>
<name>A0A1V9A7C2_SACPI</name>
<dbReference type="SUPFAM" id="SSF53850">
    <property type="entry name" value="Periplasmic binding protein-like II"/>
    <property type="match status" value="1"/>
</dbReference>
<organism evidence="7 8">
    <name type="scientific">Saccharomonospora piscinae</name>
    <dbReference type="NCBI Taxonomy" id="687388"/>
    <lineage>
        <taxon>Bacteria</taxon>
        <taxon>Bacillati</taxon>
        <taxon>Actinomycetota</taxon>
        <taxon>Actinomycetes</taxon>
        <taxon>Pseudonocardiales</taxon>
        <taxon>Pseudonocardiaceae</taxon>
        <taxon>Saccharomonospora</taxon>
    </lineage>
</organism>
<evidence type="ECO:0000259" key="6">
    <source>
        <dbReference type="SMART" id="SM00062"/>
    </source>
</evidence>
<keyword evidence="2" id="KW-0813">Transport</keyword>
<dbReference type="SMART" id="SM00062">
    <property type="entry name" value="PBPb"/>
    <property type="match status" value="1"/>
</dbReference>
<comment type="similarity">
    <text evidence="1">Belongs to the bacterial solute-binding protein 3 family.</text>
</comment>
<dbReference type="GO" id="GO:0005576">
    <property type="term" value="C:extracellular region"/>
    <property type="evidence" value="ECO:0007669"/>
    <property type="project" value="TreeGrafter"/>
</dbReference>
<feature type="domain" description="Solute-binding protein family 3/N-terminal" evidence="6">
    <location>
        <begin position="90"/>
        <end position="312"/>
    </location>
</feature>
<dbReference type="Proteomes" id="UP000192591">
    <property type="component" value="Unassembled WGS sequence"/>
</dbReference>
<keyword evidence="8" id="KW-1185">Reference proteome</keyword>
<dbReference type="EMBL" id="MWIH01000005">
    <property type="protein sequence ID" value="OQO92991.1"/>
    <property type="molecule type" value="Genomic_DNA"/>
</dbReference>
<feature type="chain" id="PRO_5038412346" evidence="5">
    <location>
        <begin position="27"/>
        <end position="324"/>
    </location>
</feature>
<dbReference type="InterPro" id="IPR051455">
    <property type="entry name" value="Bact_solute-bind_prot3"/>
</dbReference>
<evidence type="ECO:0000256" key="2">
    <source>
        <dbReference type="ARBA" id="ARBA00022448"/>
    </source>
</evidence>
<dbReference type="STRING" id="1962155.B1813_12850"/>
<keyword evidence="3 5" id="KW-0732">Signal</keyword>
<sequence length="324" mass="34710">MKTRTRTGTRGLALVCVLTLSVAGCAAGTRPVDPAPVDSAQRPLPAGTEIDPRLDAGGSTDDSCDPTASLAPDSSIPSGSTMAEIQERGHLVAGVDQNTFLFGFSDPETGRLNGFDIDMVREIARALFGDPEAVRFRAISSAQRIEALRNGEVDVVARTFSVTCERLGDINFSSVYYVAGQRVLVGADSTVRELSDLGGKRVCAAKDSTSLRNIAAAEPRPVPVAVNDWSDCLVLLQQGQVAAVSTDDTILAGLRAQDRTGTKIVGDRFTDEYYGIGIPKDNEDMVRFVNSVLADVRGGAWQDSYDRWLREDLGPASPPEPEYR</sequence>
<dbReference type="RefSeq" id="WP_081192031.1">
    <property type="nucleotide sequence ID" value="NZ_MWIH01000005.1"/>
</dbReference>
<dbReference type="AlphaFoldDB" id="A0A1V9A7C2"/>
<dbReference type="InterPro" id="IPR001638">
    <property type="entry name" value="Solute-binding_3/MltF_N"/>
</dbReference>
<evidence type="ECO:0000313" key="7">
    <source>
        <dbReference type="EMBL" id="OQO92991.1"/>
    </source>
</evidence>
<evidence type="ECO:0000256" key="4">
    <source>
        <dbReference type="SAM" id="MobiDB-lite"/>
    </source>
</evidence>
<feature type="region of interest" description="Disordered" evidence="4">
    <location>
        <begin position="29"/>
        <end position="80"/>
    </location>
</feature>
<protein>
    <submittedName>
        <fullName evidence="7">ABC transporter substrate-binding protein</fullName>
    </submittedName>
</protein>
<proteinExistence type="inferred from homology"/>
<reference evidence="7 8" key="1">
    <citation type="submission" date="2017-02" db="EMBL/GenBank/DDBJ databases">
        <title>Draft genome of Saccharomonospora sp. 154.</title>
        <authorList>
            <person name="Alonso-Carmona G.S."/>
            <person name="De La Haba R."/>
            <person name="Vera-Gargallo B."/>
            <person name="Sandoval-Trujillo A.H."/>
            <person name="Ramirez-Duran N."/>
            <person name="Ventosa A."/>
        </authorList>
    </citation>
    <scope>NUCLEOTIDE SEQUENCE [LARGE SCALE GENOMIC DNA]</scope>
    <source>
        <strain evidence="7 8">LRS4.154</strain>
    </source>
</reference>
<dbReference type="Pfam" id="PF00497">
    <property type="entry name" value="SBP_bac_3"/>
    <property type="match status" value="1"/>
</dbReference>
<accession>A0A1V9A7C2</accession>
<dbReference type="PANTHER" id="PTHR30085">
    <property type="entry name" value="AMINO ACID ABC TRANSPORTER PERMEASE"/>
    <property type="match status" value="1"/>
</dbReference>